<reference evidence="2" key="1">
    <citation type="journal article" date="2023" name="Mol. Phylogenet. Evol.">
        <title>Genome-scale phylogeny and comparative genomics of the fungal order Sordariales.</title>
        <authorList>
            <person name="Hensen N."/>
            <person name="Bonometti L."/>
            <person name="Westerberg I."/>
            <person name="Brannstrom I.O."/>
            <person name="Guillou S."/>
            <person name="Cros-Aarteil S."/>
            <person name="Calhoun S."/>
            <person name="Haridas S."/>
            <person name="Kuo A."/>
            <person name="Mondo S."/>
            <person name="Pangilinan J."/>
            <person name="Riley R."/>
            <person name="LaButti K."/>
            <person name="Andreopoulos B."/>
            <person name="Lipzen A."/>
            <person name="Chen C."/>
            <person name="Yan M."/>
            <person name="Daum C."/>
            <person name="Ng V."/>
            <person name="Clum A."/>
            <person name="Steindorff A."/>
            <person name="Ohm R.A."/>
            <person name="Martin F."/>
            <person name="Silar P."/>
            <person name="Natvig D.O."/>
            <person name="Lalanne C."/>
            <person name="Gautier V."/>
            <person name="Ament-Velasquez S.L."/>
            <person name="Kruys A."/>
            <person name="Hutchinson M.I."/>
            <person name="Powell A.J."/>
            <person name="Barry K."/>
            <person name="Miller A.N."/>
            <person name="Grigoriev I.V."/>
            <person name="Debuchy R."/>
            <person name="Gladieux P."/>
            <person name="Hiltunen Thoren M."/>
            <person name="Johannesson H."/>
        </authorList>
    </citation>
    <scope>NUCLEOTIDE SEQUENCE</scope>
    <source>
        <strain evidence="2">CBS 955.72</strain>
    </source>
</reference>
<reference evidence="2" key="2">
    <citation type="submission" date="2023-06" db="EMBL/GenBank/DDBJ databases">
        <authorList>
            <consortium name="Lawrence Berkeley National Laboratory"/>
            <person name="Haridas S."/>
            <person name="Hensen N."/>
            <person name="Bonometti L."/>
            <person name="Westerberg I."/>
            <person name="Brannstrom I.O."/>
            <person name="Guillou S."/>
            <person name="Cros-Aarteil S."/>
            <person name="Calhoun S."/>
            <person name="Kuo A."/>
            <person name="Mondo S."/>
            <person name="Pangilinan J."/>
            <person name="Riley R."/>
            <person name="Labutti K."/>
            <person name="Andreopoulos B."/>
            <person name="Lipzen A."/>
            <person name="Chen C."/>
            <person name="Yanf M."/>
            <person name="Daum C."/>
            <person name="Ng V."/>
            <person name="Clum A."/>
            <person name="Steindorff A."/>
            <person name="Ohm R."/>
            <person name="Martin F."/>
            <person name="Silar P."/>
            <person name="Natvig D."/>
            <person name="Lalanne C."/>
            <person name="Gautier V."/>
            <person name="Ament-Velasquez S.L."/>
            <person name="Kruys A."/>
            <person name="Hutchinson M.I."/>
            <person name="Powell A.J."/>
            <person name="Barry K."/>
            <person name="Miller A.N."/>
            <person name="Grigoriev I.V."/>
            <person name="Debuchy R."/>
            <person name="Gladieux P."/>
            <person name="Thoren M.H."/>
            <person name="Johannesson H."/>
        </authorList>
    </citation>
    <scope>NUCLEOTIDE SEQUENCE</scope>
    <source>
        <strain evidence="2">CBS 955.72</strain>
    </source>
</reference>
<sequence length="137" mass="15107">MGAYVSMPLCYEHYNITVNCVYAVDNLKLTAGEEPTIGGYKRGEVPTDADVAGIGIVSSFLATTSLALLLSMVSVAWLIGKRCWGERDEFKHSKRRRRRHCDLSLTELCEALVLGCSDTQIFTGGAYALTLRYFKGC</sequence>
<gene>
    <name evidence="2" type="ORF">B0T25DRAFT_8744</name>
</gene>
<keyword evidence="1" id="KW-0472">Membrane</keyword>
<dbReference type="PANTHER" id="PTHR37577:SF1">
    <property type="entry name" value="INTEGRAL MEMBRANE PROTEIN"/>
    <property type="match status" value="1"/>
</dbReference>
<evidence type="ECO:0000313" key="3">
    <source>
        <dbReference type="Proteomes" id="UP001275084"/>
    </source>
</evidence>
<comment type="caution">
    <text evidence="2">The sequence shown here is derived from an EMBL/GenBank/DDBJ whole genome shotgun (WGS) entry which is preliminary data.</text>
</comment>
<proteinExistence type="predicted"/>
<keyword evidence="1" id="KW-0812">Transmembrane</keyword>
<organism evidence="2 3">
    <name type="scientific">Lasiosphaeria hispida</name>
    <dbReference type="NCBI Taxonomy" id="260671"/>
    <lineage>
        <taxon>Eukaryota</taxon>
        <taxon>Fungi</taxon>
        <taxon>Dikarya</taxon>
        <taxon>Ascomycota</taxon>
        <taxon>Pezizomycotina</taxon>
        <taxon>Sordariomycetes</taxon>
        <taxon>Sordariomycetidae</taxon>
        <taxon>Sordariales</taxon>
        <taxon>Lasiosphaeriaceae</taxon>
        <taxon>Lasiosphaeria</taxon>
    </lineage>
</organism>
<accession>A0AAJ0MJ97</accession>
<protein>
    <submittedName>
        <fullName evidence="2">Uncharacterized protein</fullName>
    </submittedName>
</protein>
<dbReference type="EMBL" id="JAUIQD010000001">
    <property type="protein sequence ID" value="KAK3362565.1"/>
    <property type="molecule type" value="Genomic_DNA"/>
</dbReference>
<dbReference type="InterPro" id="IPR053018">
    <property type="entry name" value="Elsinochrome_Biosynth-Asso"/>
</dbReference>
<name>A0AAJ0MJ97_9PEZI</name>
<dbReference type="AlphaFoldDB" id="A0AAJ0MJ97"/>
<dbReference type="PANTHER" id="PTHR37577">
    <property type="entry name" value="INTEGRAL MEMBRANE PROTEIN"/>
    <property type="match status" value="1"/>
</dbReference>
<keyword evidence="1" id="KW-1133">Transmembrane helix</keyword>
<evidence type="ECO:0000313" key="2">
    <source>
        <dbReference type="EMBL" id="KAK3362565.1"/>
    </source>
</evidence>
<evidence type="ECO:0000256" key="1">
    <source>
        <dbReference type="SAM" id="Phobius"/>
    </source>
</evidence>
<dbReference type="Proteomes" id="UP001275084">
    <property type="component" value="Unassembled WGS sequence"/>
</dbReference>
<feature type="transmembrane region" description="Helical" evidence="1">
    <location>
        <begin position="51"/>
        <end position="79"/>
    </location>
</feature>
<keyword evidence="3" id="KW-1185">Reference proteome</keyword>